<proteinExistence type="predicted"/>
<organism evidence="1 2">
    <name type="scientific">Selenomonas ruminantium subsp. lactilytica (strain NBRC 103574 / TAM6421)</name>
    <dbReference type="NCBI Taxonomy" id="927704"/>
    <lineage>
        <taxon>Bacteria</taxon>
        <taxon>Bacillati</taxon>
        <taxon>Bacillota</taxon>
        <taxon>Negativicutes</taxon>
        <taxon>Selenomonadales</taxon>
        <taxon>Selenomonadaceae</taxon>
        <taxon>Selenomonas</taxon>
    </lineage>
</organism>
<sequence length="40" mass="4879">MQHIRTHPLHLSSLSMNYHLLYYHHADNCKKYPQFPLFVP</sequence>
<evidence type="ECO:0000313" key="1">
    <source>
        <dbReference type="EMBL" id="BAL85066.1"/>
    </source>
</evidence>
<dbReference type="EMBL" id="AP012299">
    <property type="protein sequence ID" value="BAL85066.1"/>
    <property type="molecule type" value="Genomic_DNA"/>
</dbReference>
<protein>
    <submittedName>
        <fullName evidence="1">Uncharacterized protein</fullName>
    </submittedName>
</protein>
<name>I0GWC9_SELRL</name>
<dbReference type="Proteomes" id="UP000007887">
    <property type="component" value="Plasmid pSRC1"/>
</dbReference>
<gene>
    <name evidence="1" type="ordered locus">SELR_pSRC102590</name>
</gene>
<dbReference type="KEGG" id="sri:SELR_pSRC102590"/>
<dbReference type="AlphaFoldDB" id="I0GWC9"/>
<keyword evidence="1" id="KW-0614">Plasmid</keyword>
<dbReference type="HOGENOM" id="CLU_3296386_0_0_9"/>
<reference evidence="1 2" key="1">
    <citation type="submission" date="2011-10" db="EMBL/GenBank/DDBJ databases">
        <title>Whole genome sequence of Selenomonas ruminantium subsp. lactilytica TAM6421.</title>
        <authorList>
            <person name="Oguchi A."/>
            <person name="Ankai A."/>
            <person name="Kaneko J."/>
            <person name="Yamada-Narita S."/>
            <person name="Fukui S."/>
            <person name="Takahashi M."/>
            <person name="Onodera T."/>
            <person name="Kojima S."/>
            <person name="Fushimi T."/>
            <person name="Abe N."/>
            <person name="Kamio Y."/>
            <person name="Yamazaki S."/>
            <person name="Fujita N."/>
        </authorList>
    </citation>
    <scope>NUCLEOTIDE SEQUENCE [LARGE SCALE GENOMIC DNA]</scope>
    <source>
        <strain evidence="2">NBRC 103574 / TAM6421</strain>
        <plasmid evidence="1 2">pSRC1</plasmid>
    </source>
</reference>
<geneLocation type="plasmid" evidence="1 2">
    <name>pSRC1</name>
</geneLocation>
<accession>I0GWC9</accession>
<evidence type="ECO:0000313" key="2">
    <source>
        <dbReference type="Proteomes" id="UP000007887"/>
    </source>
</evidence>